<reference evidence="1 2" key="1">
    <citation type="submission" date="2019-02" db="EMBL/GenBank/DDBJ databases">
        <title>Deep-cultivation of Planctomycetes and their phenomic and genomic characterization uncovers novel biology.</title>
        <authorList>
            <person name="Wiegand S."/>
            <person name="Jogler M."/>
            <person name="Boedeker C."/>
            <person name="Pinto D."/>
            <person name="Vollmers J."/>
            <person name="Rivas-Marin E."/>
            <person name="Kohn T."/>
            <person name="Peeters S.H."/>
            <person name="Heuer A."/>
            <person name="Rast P."/>
            <person name="Oberbeckmann S."/>
            <person name="Bunk B."/>
            <person name="Jeske O."/>
            <person name="Meyerdierks A."/>
            <person name="Storesund J.E."/>
            <person name="Kallscheuer N."/>
            <person name="Luecker S."/>
            <person name="Lage O.M."/>
            <person name="Pohl T."/>
            <person name="Merkel B.J."/>
            <person name="Hornburger P."/>
            <person name="Mueller R.-W."/>
            <person name="Bruemmer F."/>
            <person name="Labrenz M."/>
            <person name="Spormann A.M."/>
            <person name="Op den Camp H."/>
            <person name="Overmann J."/>
            <person name="Amann R."/>
            <person name="Jetten M.S.M."/>
            <person name="Mascher T."/>
            <person name="Medema M.H."/>
            <person name="Devos D.P."/>
            <person name="Kaster A.-K."/>
            <person name="Ovreas L."/>
            <person name="Rohde M."/>
            <person name="Galperin M.Y."/>
            <person name="Jogler C."/>
        </authorList>
    </citation>
    <scope>NUCLEOTIDE SEQUENCE [LARGE SCALE GENOMIC DNA]</scope>
    <source>
        <strain evidence="1 2">ElP</strain>
    </source>
</reference>
<dbReference type="EMBL" id="CP036426">
    <property type="protein sequence ID" value="QDV33383.1"/>
    <property type="molecule type" value="Genomic_DNA"/>
</dbReference>
<dbReference type="Proteomes" id="UP000317835">
    <property type="component" value="Chromosome"/>
</dbReference>
<dbReference type="PANTHER" id="PTHR43737:SF1">
    <property type="entry name" value="DUF1501 DOMAIN-CONTAINING PROTEIN"/>
    <property type="match status" value="1"/>
</dbReference>
<dbReference type="InterPro" id="IPR010869">
    <property type="entry name" value="DUF1501"/>
</dbReference>
<evidence type="ECO:0008006" key="3">
    <source>
        <dbReference type="Google" id="ProtNLM"/>
    </source>
</evidence>
<dbReference type="AlphaFoldDB" id="A0A518GXT7"/>
<dbReference type="PANTHER" id="PTHR43737">
    <property type="entry name" value="BLL7424 PROTEIN"/>
    <property type="match status" value="1"/>
</dbReference>
<dbReference type="RefSeq" id="WP_145267770.1">
    <property type="nucleotide sequence ID" value="NZ_CP036426.1"/>
</dbReference>
<name>A0A518GXT7_9BACT</name>
<proteinExistence type="predicted"/>
<dbReference type="InterPro" id="IPR006311">
    <property type="entry name" value="TAT_signal"/>
</dbReference>
<sequence length="420" mass="45594">MSTHRRDFLRSSLAASTLVSIGGSTIPGFLARSARAAGIPAGGDRILVVVQLLGGNDGLNTVVPHGIDGYHRNRRRLRLAEARLHRLDDEIGLHPGMGRMAELVEGGRLAIAQGVGYPNPDRSHFRSMEIWETARLDNRPDALEAGWLGRSLDQHPPRPGEDTPALHIGGGRSPLAMKARSVAVPSLERLDQFKLQLAGSEGERRSAREAMGDVARPDRGDDPLLGFLRRSTLAAYESSRRLEEVVGESAESSYPNYDLARRLEQIARIIKAGFGTRIYYTRQDGYDTHANQLDPHAALLNELSDSLAAFHDDLDKAGLADRVAVLVFSEFGRRVGENASHGTDHGAAAPVFVVGPVRQAGLVGEHPGLEEADLDEGDLRFHTDFRRVYAAMLGHWLGVPAAPIVGEGFDPLPLLPESRG</sequence>
<accession>A0A518GXT7</accession>
<dbReference type="Pfam" id="PF07394">
    <property type="entry name" value="DUF1501"/>
    <property type="match status" value="1"/>
</dbReference>
<gene>
    <name evidence="1" type="ORF">ElP_12540</name>
</gene>
<keyword evidence="2" id="KW-1185">Reference proteome</keyword>
<evidence type="ECO:0000313" key="1">
    <source>
        <dbReference type="EMBL" id="QDV33383.1"/>
    </source>
</evidence>
<evidence type="ECO:0000313" key="2">
    <source>
        <dbReference type="Proteomes" id="UP000317835"/>
    </source>
</evidence>
<protein>
    <recommendedName>
        <fullName evidence="3">DUF1501 domain-containing protein</fullName>
    </recommendedName>
</protein>
<dbReference type="KEGG" id="tpla:ElP_12540"/>
<organism evidence="1 2">
    <name type="scientific">Tautonia plasticadhaerens</name>
    <dbReference type="NCBI Taxonomy" id="2527974"/>
    <lineage>
        <taxon>Bacteria</taxon>
        <taxon>Pseudomonadati</taxon>
        <taxon>Planctomycetota</taxon>
        <taxon>Planctomycetia</taxon>
        <taxon>Isosphaerales</taxon>
        <taxon>Isosphaeraceae</taxon>
        <taxon>Tautonia</taxon>
    </lineage>
</organism>
<dbReference type="OrthoDB" id="9779968at2"/>
<dbReference type="PROSITE" id="PS51318">
    <property type="entry name" value="TAT"/>
    <property type="match status" value="1"/>
</dbReference>